<name>A0A2J6S9C8_HYAVF</name>
<reference evidence="2 3" key="1">
    <citation type="submission" date="2016-04" db="EMBL/GenBank/DDBJ databases">
        <title>A degradative enzymes factory behind the ericoid mycorrhizal symbiosis.</title>
        <authorList>
            <consortium name="DOE Joint Genome Institute"/>
            <person name="Martino E."/>
            <person name="Morin E."/>
            <person name="Grelet G."/>
            <person name="Kuo A."/>
            <person name="Kohler A."/>
            <person name="Daghino S."/>
            <person name="Barry K."/>
            <person name="Choi C."/>
            <person name="Cichocki N."/>
            <person name="Clum A."/>
            <person name="Copeland A."/>
            <person name="Hainaut M."/>
            <person name="Haridas S."/>
            <person name="Labutti K."/>
            <person name="Lindquist E."/>
            <person name="Lipzen A."/>
            <person name="Khouja H.-R."/>
            <person name="Murat C."/>
            <person name="Ohm R."/>
            <person name="Olson A."/>
            <person name="Spatafora J."/>
            <person name="Veneault-Fourrey C."/>
            <person name="Henrissat B."/>
            <person name="Grigoriev I."/>
            <person name="Martin F."/>
            <person name="Perotto S."/>
        </authorList>
    </citation>
    <scope>NUCLEOTIDE SEQUENCE [LARGE SCALE GENOMIC DNA]</scope>
    <source>
        <strain evidence="2 3">F</strain>
    </source>
</reference>
<keyword evidence="1" id="KW-0812">Transmembrane</keyword>
<keyword evidence="3" id="KW-1185">Reference proteome</keyword>
<protein>
    <submittedName>
        <fullName evidence="2">Uncharacterized protein</fullName>
    </submittedName>
</protein>
<sequence length="120" mass="13074">MHSLSPGPSSAEKLYISFATSCPESGDVHLQMYNTSNIGGFFALLSIFATRRRKEVGSRRELKIRTHTASRPQVRFETTAIAETSNEATIGPALASCMHVMSGEILRVEGLSARGDDDGW</sequence>
<organism evidence="2 3">
    <name type="scientific">Hyaloscypha variabilis (strain UAMH 11265 / GT02V1 / F)</name>
    <name type="common">Meliniomyces variabilis</name>
    <dbReference type="NCBI Taxonomy" id="1149755"/>
    <lineage>
        <taxon>Eukaryota</taxon>
        <taxon>Fungi</taxon>
        <taxon>Dikarya</taxon>
        <taxon>Ascomycota</taxon>
        <taxon>Pezizomycotina</taxon>
        <taxon>Leotiomycetes</taxon>
        <taxon>Helotiales</taxon>
        <taxon>Hyaloscyphaceae</taxon>
        <taxon>Hyaloscypha</taxon>
        <taxon>Hyaloscypha variabilis</taxon>
    </lineage>
</organism>
<proteinExistence type="predicted"/>
<accession>A0A2J6S9C8</accession>
<gene>
    <name evidence="2" type="ORF">L207DRAFT_506371</name>
</gene>
<feature type="transmembrane region" description="Helical" evidence="1">
    <location>
        <begin position="32"/>
        <end position="50"/>
    </location>
</feature>
<keyword evidence="1" id="KW-1133">Transmembrane helix</keyword>
<dbReference type="AlphaFoldDB" id="A0A2J6S9C8"/>
<dbReference type="Proteomes" id="UP000235786">
    <property type="component" value="Unassembled WGS sequence"/>
</dbReference>
<keyword evidence="1" id="KW-0472">Membrane</keyword>
<dbReference type="EMBL" id="KZ613938">
    <property type="protein sequence ID" value="PMD47363.1"/>
    <property type="molecule type" value="Genomic_DNA"/>
</dbReference>
<evidence type="ECO:0000256" key="1">
    <source>
        <dbReference type="SAM" id="Phobius"/>
    </source>
</evidence>
<evidence type="ECO:0000313" key="2">
    <source>
        <dbReference type="EMBL" id="PMD47363.1"/>
    </source>
</evidence>
<evidence type="ECO:0000313" key="3">
    <source>
        <dbReference type="Proteomes" id="UP000235786"/>
    </source>
</evidence>